<dbReference type="CDD" id="cd07305">
    <property type="entry name" value="Porin3_Tom40"/>
    <property type="match status" value="1"/>
</dbReference>
<evidence type="ECO:0000256" key="1">
    <source>
        <dbReference type="ARBA" id="ARBA00004374"/>
    </source>
</evidence>
<dbReference type="GO" id="GO:0005741">
    <property type="term" value="C:mitochondrial outer membrane"/>
    <property type="evidence" value="ECO:0007669"/>
    <property type="project" value="UniProtKB-SubCell"/>
</dbReference>
<keyword evidence="8" id="KW-0496">Mitochondrion</keyword>
<keyword evidence="3" id="KW-0813">Transport</keyword>
<sequence>MGNVQASSNLPQMPPKLTPIKPRTPQKLNSENRIKNPGSVDELHKKCKELFPMTFDGIQFVIKRGLSNHFFDSHSLLIGATSNISVNFGSIFGGTKQVGSGNFNPLLIDDFDHRGNILTNVIVQPWNNLKIKLNTRVQDFKGYGVQTTAEYKTDRYTATLSIINPGLFNYTGIYISQYLYALNNKASVGAEVIHQRSPQIPNGHITLVKVLGRYKYDDATTISTTFNLMGLQFCYHFKASEQFQFGVDLDGDGYQREMNVTFVYQAQILKPYIKIKGSIDGKWNVITSLEKRLHPMPFTFTLSTMFSPAKHQLRMGVGLLVR</sequence>
<keyword evidence="5" id="KW-0812">Transmembrane</keyword>
<dbReference type="AlphaFoldDB" id="A0AAV0XYP3"/>
<evidence type="ECO:0000256" key="5">
    <source>
        <dbReference type="ARBA" id="ARBA00022692"/>
    </source>
</evidence>
<feature type="region of interest" description="Disordered" evidence="10">
    <location>
        <begin position="1"/>
        <end position="37"/>
    </location>
</feature>
<reference evidence="11 12" key="1">
    <citation type="submission" date="2023-01" db="EMBL/GenBank/DDBJ databases">
        <authorList>
            <person name="Whitehead M."/>
        </authorList>
    </citation>
    <scope>NUCLEOTIDE SEQUENCE [LARGE SCALE GENOMIC DNA]</scope>
</reference>
<keyword evidence="6" id="KW-1000">Mitochondrion outer membrane</keyword>
<accession>A0AAV0XYP3</accession>
<name>A0AAV0XYP3_9HEMI</name>
<dbReference type="Gene3D" id="2.40.160.10">
    <property type="entry name" value="Porin"/>
    <property type="match status" value="1"/>
</dbReference>
<keyword evidence="9" id="KW-0472">Membrane</keyword>
<evidence type="ECO:0000256" key="6">
    <source>
        <dbReference type="ARBA" id="ARBA00022787"/>
    </source>
</evidence>
<dbReference type="Pfam" id="PF01459">
    <property type="entry name" value="Porin_3"/>
    <property type="match status" value="1"/>
</dbReference>
<evidence type="ECO:0000256" key="8">
    <source>
        <dbReference type="ARBA" id="ARBA00023128"/>
    </source>
</evidence>
<proteinExistence type="inferred from homology"/>
<evidence type="ECO:0000256" key="4">
    <source>
        <dbReference type="ARBA" id="ARBA00022452"/>
    </source>
</evidence>
<evidence type="ECO:0000313" key="11">
    <source>
        <dbReference type="EMBL" id="CAI6373258.1"/>
    </source>
</evidence>
<dbReference type="Proteomes" id="UP001160148">
    <property type="component" value="Unassembled WGS sequence"/>
</dbReference>
<dbReference type="InterPro" id="IPR027246">
    <property type="entry name" value="Porin_Euk/Tom40"/>
</dbReference>
<dbReference type="GO" id="GO:0008320">
    <property type="term" value="F:protein transmembrane transporter activity"/>
    <property type="evidence" value="ECO:0007669"/>
    <property type="project" value="InterPro"/>
</dbReference>
<comment type="subcellular location">
    <subcellularLocation>
        <location evidence="1">Mitochondrion outer membrane</location>
        <topology evidence="1">Multi-pass membrane protein</topology>
    </subcellularLocation>
</comment>
<evidence type="ECO:0000256" key="9">
    <source>
        <dbReference type="ARBA" id="ARBA00023136"/>
    </source>
</evidence>
<keyword evidence="12" id="KW-1185">Reference proteome</keyword>
<dbReference type="GO" id="GO:0030150">
    <property type="term" value="P:protein import into mitochondrial matrix"/>
    <property type="evidence" value="ECO:0007669"/>
    <property type="project" value="InterPro"/>
</dbReference>
<protein>
    <submittedName>
        <fullName evidence="11">Uncharacterized protein</fullName>
    </submittedName>
</protein>
<dbReference type="InterPro" id="IPR023614">
    <property type="entry name" value="Porin_dom_sf"/>
</dbReference>
<gene>
    <name evidence="11" type="ORF">MEUPH1_LOCUS27034</name>
</gene>
<evidence type="ECO:0000256" key="3">
    <source>
        <dbReference type="ARBA" id="ARBA00022448"/>
    </source>
</evidence>
<comment type="similarity">
    <text evidence="2">Belongs to the Tom40 family.</text>
</comment>
<organism evidence="11 12">
    <name type="scientific">Macrosiphum euphorbiae</name>
    <name type="common">potato aphid</name>
    <dbReference type="NCBI Taxonomy" id="13131"/>
    <lineage>
        <taxon>Eukaryota</taxon>
        <taxon>Metazoa</taxon>
        <taxon>Ecdysozoa</taxon>
        <taxon>Arthropoda</taxon>
        <taxon>Hexapoda</taxon>
        <taxon>Insecta</taxon>
        <taxon>Pterygota</taxon>
        <taxon>Neoptera</taxon>
        <taxon>Paraneoptera</taxon>
        <taxon>Hemiptera</taxon>
        <taxon>Sternorrhyncha</taxon>
        <taxon>Aphidomorpha</taxon>
        <taxon>Aphidoidea</taxon>
        <taxon>Aphididae</taxon>
        <taxon>Macrosiphini</taxon>
        <taxon>Macrosiphum</taxon>
    </lineage>
</organism>
<evidence type="ECO:0000313" key="12">
    <source>
        <dbReference type="Proteomes" id="UP001160148"/>
    </source>
</evidence>
<evidence type="ECO:0000256" key="7">
    <source>
        <dbReference type="ARBA" id="ARBA00022927"/>
    </source>
</evidence>
<evidence type="ECO:0000256" key="10">
    <source>
        <dbReference type="SAM" id="MobiDB-lite"/>
    </source>
</evidence>
<dbReference type="EMBL" id="CARXXK010001085">
    <property type="protein sequence ID" value="CAI6373258.1"/>
    <property type="molecule type" value="Genomic_DNA"/>
</dbReference>
<comment type="caution">
    <text evidence="11">The sequence shown here is derived from an EMBL/GenBank/DDBJ whole genome shotgun (WGS) entry which is preliminary data.</text>
</comment>
<feature type="compositionally biased region" description="Polar residues" evidence="10">
    <location>
        <begin position="1"/>
        <end position="11"/>
    </location>
</feature>
<dbReference type="PANTHER" id="PTHR10802">
    <property type="entry name" value="MITOCHONDRIAL IMPORT RECEPTOR SUBUNIT TOM40"/>
    <property type="match status" value="1"/>
</dbReference>
<keyword evidence="7" id="KW-0653">Protein transport</keyword>
<dbReference type="InterPro" id="IPR037930">
    <property type="entry name" value="Tom40"/>
</dbReference>
<evidence type="ECO:0000256" key="2">
    <source>
        <dbReference type="ARBA" id="ARBA00010510"/>
    </source>
</evidence>
<keyword evidence="4" id="KW-1134">Transmembrane beta strand</keyword>